<evidence type="ECO:0000256" key="1">
    <source>
        <dbReference type="SAM" id="Phobius"/>
    </source>
</evidence>
<keyword evidence="1" id="KW-0812">Transmembrane</keyword>
<protein>
    <submittedName>
        <fullName evidence="2">Succinoglycan biosynthesis protein ExoO</fullName>
    </submittedName>
</protein>
<dbReference type="GO" id="GO:0016757">
    <property type="term" value="F:glycosyltransferase activity"/>
    <property type="evidence" value="ECO:0007669"/>
    <property type="project" value="TreeGrafter"/>
</dbReference>
<reference evidence="2 3" key="1">
    <citation type="submission" date="2016-10" db="EMBL/GenBank/DDBJ databases">
        <authorList>
            <person name="de Groot N.N."/>
        </authorList>
    </citation>
    <scope>NUCLEOTIDE SEQUENCE [LARGE SCALE GENOMIC DNA]</scope>
    <source>
        <strain evidence="2 3">DSM 22489</strain>
    </source>
</reference>
<organism evidence="2 3">
    <name type="scientific">Bryocella elongata</name>
    <dbReference type="NCBI Taxonomy" id="863522"/>
    <lineage>
        <taxon>Bacteria</taxon>
        <taxon>Pseudomonadati</taxon>
        <taxon>Acidobacteriota</taxon>
        <taxon>Terriglobia</taxon>
        <taxon>Terriglobales</taxon>
        <taxon>Acidobacteriaceae</taxon>
        <taxon>Bryocella</taxon>
    </lineage>
</organism>
<dbReference type="PANTHER" id="PTHR12526:SF638">
    <property type="entry name" value="SPORE COAT PROTEIN SA"/>
    <property type="match status" value="1"/>
</dbReference>
<dbReference type="PANTHER" id="PTHR12526">
    <property type="entry name" value="GLYCOSYLTRANSFERASE"/>
    <property type="match status" value="1"/>
</dbReference>
<sequence length="413" mass="44930">MSRDPVAHQLGGSTTYALNLVAALISLGAEVTVLVTLSASRSPRPFFRLKTHYPVGTRVRVPGYLRLGTLYLRAWAPRPWARLLQRIAARKHTFEPIAAFARVLFDDSICGYAWDLTPPTSGERELLHRAVEQVQPTTLLANYAYWGDALAELPLSSSTHRRPKRVILMHDLLAARVRSFESKGRELDCPYISEATELRWLDGADTLLAAQGREAEAIASKVHGTVLVLPVTMTPHAPEPHPEPGLCLFVGSRIAPNESALAWLLDEVWRLVREALPHARLQIVGAVAQVVPQPAPAGVQPLGLVEDIAAPYHRASVCLIPLLIGSGIKIKLLEALSYGKATVTTPVGIEGLETVVNGAVVLAANPQDFAAAIVKLLGDSTARAQLEQRAYALAQQQFDPRRQLDSAFLDAVL</sequence>
<dbReference type="AlphaFoldDB" id="A0A1H5YJI0"/>
<keyword evidence="3" id="KW-1185">Reference proteome</keyword>
<evidence type="ECO:0000313" key="2">
    <source>
        <dbReference type="EMBL" id="SEG23870.1"/>
    </source>
</evidence>
<name>A0A1H5YJI0_9BACT</name>
<dbReference type="RefSeq" id="WP_160115110.1">
    <property type="nucleotide sequence ID" value="NZ_FNVA01000003.1"/>
</dbReference>
<keyword evidence="1" id="KW-0472">Membrane</keyword>
<dbReference type="SUPFAM" id="SSF53756">
    <property type="entry name" value="UDP-Glycosyltransferase/glycogen phosphorylase"/>
    <property type="match status" value="1"/>
</dbReference>
<dbReference type="Pfam" id="PF13692">
    <property type="entry name" value="Glyco_trans_1_4"/>
    <property type="match status" value="1"/>
</dbReference>
<evidence type="ECO:0000313" key="3">
    <source>
        <dbReference type="Proteomes" id="UP000236728"/>
    </source>
</evidence>
<dbReference type="OrthoDB" id="9807209at2"/>
<dbReference type="EMBL" id="FNVA01000003">
    <property type="protein sequence ID" value="SEG23870.1"/>
    <property type="molecule type" value="Genomic_DNA"/>
</dbReference>
<accession>A0A1H5YJI0</accession>
<dbReference type="Proteomes" id="UP000236728">
    <property type="component" value="Unassembled WGS sequence"/>
</dbReference>
<proteinExistence type="predicted"/>
<feature type="transmembrane region" description="Helical" evidence="1">
    <location>
        <begin position="20"/>
        <end position="40"/>
    </location>
</feature>
<keyword evidence="1" id="KW-1133">Transmembrane helix</keyword>
<gene>
    <name evidence="2" type="ORF">SAMN05421819_2334</name>
</gene>
<dbReference type="Gene3D" id="3.40.50.2000">
    <property type="entry name" value="Glycogen Phosphorylase B"/>
    <property type="match status" value="2"/>
</dbReference>